<protein>
    <recommendedName>
        <fullName evidence="3">PAS fold-4 domain-containing protein</fullName>
    </recommendedName>
</protein>
<dbReference type="EMBL" id="JAMXQS010000005">
    <property type="protein sequence ID" value="MCO6050379.1"/>
    <property type="molecule type" value="Genomic_DNA"/>
</dbReference>
<accession>A0ABT1C6D8</accession>
<comment type="caution">
    <text evidence="1">The sequence shown here is derived from an EMBL/GenBank/DDBJ whole genome shotgun (WGS) entry which is preliminary data.</text>
</comment>
<proteinExistence type="predicted"/>
<evidence type="ECO:0000313" key="1">
    <source>
        <dbReference type="EMBL" id="MCO6050379.1"/>
    </source>
</evidence>
<reference evidence="1 2" key="1">
    <citation type="submission" date="2022-06" db="EMBL/GenBank/DDBJ databases">
        <title>Mesorhizobium sp. strain RP14 Genome sequencing and assembly.</title>
        <authorList>
            <person name="Kim I."/>
        </authorList>
    </citation>
    <scope>NUCLEOTIDE SEQUENCE [LARGE SCALE GENOMIC DNA]</scope>
    <source>
        <strain evidence="2">RP14(2022)</strain>
    </source>
</reference>
<sequence>MVRNEWGQVVDYRLLEANPAHQRTTGLPPETVGKLGSEFMPNVEPYWLELFHRVSNFRHRGARRDVQCANLPMVQRPGFARSWT</sequence>
<organism evidence="1 2">
    <name type="scientific">Mesorhizobium liriopis</name>
    <dbReference type="NCBI Taxonomy" id="2953882"/>
    <lineage>
        <taxon>Bacteria</taxon>
        <taxon>Pseudomonadati</taxon>
        <taxon>Pseudomonadota</taxon>
        <taxon>Alphaproteobacteria</taxon>
        <taxon>Hyphomicrobiales</taxon>
        <taxon>Phyllobacteriaceae</taxon>
        <taxon>Mesorhizobium</taxon>
    </lineage>
</organism>
<evidence type="ECO:0000313" key="2">
    <source>
        <dbReference type="Proteomes" id="UP001205906"/>
    </source>
</evidence>
<name>A0ABT1C6D8_9HYPH</name>
<dbReference type="Proteomes" id="UP001205906">
    <property type="component" value="Unassembled WGS sequence"/>
</dbReference>
<evidence type="ECO:0008006" key="3">
    <source>
        <dbReference type="Google" id="ProtNLM"/>
    </source>
</evidence>
<keyword evidence="2" id="KW-1185">Reference proteome</keyword>
<gene>
    <name evidence="1" type="ORF">NGM99_11350</name>
</gene>